<reference evidence="4 7" key="2">
    <citation type="submission" date="2019-09" db="EMBL/GenBank/DDBJ databases">
        <title>Whole genome sequence of Photorhabdus heterorhabditis strain ETL (Enterobacteriales: Enterobacteriaceae) a bacterial symbiont of Heterorhabditis zealandica strain ETL (Rhabditida: Heterorhabditidae).</title>
        <authorList>
            <person name="Lulamba T.E."/>
            <person name="Serepa-Dlamini M.H."/>
        </authorList>
    </citation>
    <scope>NUCLEOTIDE SEQUENCE [LARGE SCALE GENOMIC DNA]</scope>
    <source>
        <strain evidence="4 7">ETL</strain>
    </source>
</reference>
<evidence type="ECO:0000313" key="7">
    <source>
        <dbReference type="Proteomes" id="UP000322184"/>
    </source>
</evidence>
<organism evidence="4 7">
    <name type="scientific">Photorhabdus heterorhabditis</name>
    <dbReference type="NCBI Taxonomy" id="880156"/>
    <lineage>
        <taxon>Bacteria</taxon>
        <taxon>Pseudomonadati</taxon>
        <taxon>Pseudomonadota</taxon>
        <taxon>Gammaproteobacteria</taxon>
        <taxon>Enterobacterales</taxon>
        <taxon>Morganellaceae</taxon>
        <taxon>Photorhabdus</taxon>
    </lineage>
</organism>
<dbReference type="SUPFAM" id="SSF143120">
    <property type="entry name" value="YefM-like"/>
    <property type="match status" value="1"/>
</dbReference>
<dbReference type="STRING" id="880156.AM629_08860"/>
<dbReference type="Pfam" id="PF02604">
    <property type="entry name" value="PhdYeFM_antitox"/>
    <property type="match status" value="1"/>
</dbReference>
<dbReference type="OrthoDB" id="72009at2"/>
<reference evidence="5 6" key="1">
    <citation type="submission" date="2015-09" db="EMBL/GenBank/DDBJ databases">
        <title>Draft genome sequence and assembly of Photorhabdus sp. VMG, a bacterial symbiont associated with Heterorhabditis zealandica.</title>
        <authorList>
            <person name="Naidoo S."/>
            <person name="Featherston J."/>
            <person name="Mothupi B."/>
            <person name="Gray V.M."/>
        </authorList>
    </citation>
    <scope>NUCLEOTIDE SEQUENCE [LARGE SCALE GENOMIC DNA]</scope>
    <source>
        <strain evidence="5 6">VMG</strain>
    </source>
</reference>
<dbReference type="RefSeq" id="WP_054478120.1">
    <property type="nucleotide sequence ID" value="NZ_CAWMRL010000019.1"/>
</dbReference>
<name>A0A5B0WPX6_9GAMM</name>
<comment type="function">
    <text evidence="2">Antitoxin component of a type II toxin-antitoxin (TA) system.</text>
</comment>
<dbReference type="EMBL" id="VTUW01000017">
    <property type="protein sequence ID" value="KAA1189062.1"/>
    <property type="molecule type" value="Genomic_DNA"/>
</dbReference>
<dbReference type="InterPro" id="IPR006442">
    <property type="entry name" value="Antitoxin_Phd/YefM"/>
</dbReference>
<gene>
    <name evidence="5" type="ORF">AM629_08860</name>
    <name evidence="4" type="ORF">F0L16_10760</name>
</gene>
<comment type="caution">
    <text evidence="4">The sequence shown here is derived from an EMBL/GenBank/DDBJ whole genome shotgun (WGS) entry which is preliminary data.</text>
</comment>
<feature type="compositionally biased region" description="Polar residues" evidence="3">
    <location>
        <begin position="1"/>
        <end position="15"/>
    </location>
</feature>
<dbReference type="EMBL" id="LJCS01000019">
    <property type="protein sequence ID" value="KOY62333.1"/>
    <property type="molecule type" value="Genomic_DNA"/>
</dbReference>
<accession>A0A5B0WPX6</accession>
<proteinExistence type="inferred from homology"/>
<dbReference type="Proteomes" id="UP000322184">
    <property type="component" value="Unassembled WGS sequence"/>
</dbReference>
<evidence type="ECO:0000256" key="2">
    <source>
        <dbReference type="RuleBase" id="RU362080"/>
    </source>
</evidence>
<evidence type="ECO:0000313" key="4">
    <source>
        <dbReference type="EMBL" id="KAA1189062.1"/>
    </source>
</evidence>
<dbReference type="AlphaFoldDB" id="A0A5B0WPX6"/>
<evidence type="ECO:0000313" key="5">
    <source>
        <dbReference type="EMBL" id="KOY62333.1"/>
    </source>
</evidence>
<dbReference type="Gene3D" id="3.40.1620.10">
    <property type="entry name" value="YefM-like domain"/>
    <property type="match status" value="1"/>
</dbReference>
<evidence type="ECO:0000256" key="1">
    <source>
        <dbReference type="ARBA" id="ARBA00009981"/>
    </source>
</evidence>
<protein>
    <recommendedName>
        <fullName evidence="2">Antitoxin</fullName>
    </recommendedName>
</protein>
<dbReference type="Proteomes" id="UP000037727">
    <property type="component" value="Unassembled WGS sequence"/>
</dbReference>
<evidence type="ECO:0000256" key="3">
    <source>
        <dbReference type="SAM" id="MobiDB-lite"/>
    </source>
</evidence>
<keyword evidence="6" id="KW-1185">Reference proteome</keyword>
<dbReference type="InterPro" id="IPR036165">
    <property type="entry name" value="YefM-like_sf"/>
</dbReference>
<comment type="similarity">
    <text evidence="1 2">Belongs to the phD/YefM antitoxin family.</text>
</comment>
<dbReference type="NCBIfam" id="TIGR01552">
    <property type="entry name" value="phd_fam"/>
    <property type="match status" value="1"/>
</dbReference>
<evidence type="ECO:0000313" key="6">
    <source>
        <dbReference type="Proteomes" id="UP000037727"/>
    </source>
</evidence>
<sequence length="84" mass="9434">MTITTLSSRELNQDVTRAKKETKNGPVFITDRGKPAHVLLSIEEYRLLTKQYRNIADSLAMPGVADIEFEPQCVTIETRPADLS</sequence>
<feature type="region of interest" description="Disordered" evidence="3">
    <location>
        <begin position="1"/>
        <end position="22"/>
    </location>
</feature>